<dbReference type="Proteomes" id="UP001231189">
    <property type="component" value="Unassembled WGS sequence"/>
</dbReference>
<organism evidence="1 2">
    <name type="scientific">Lolium multiflorum</name>
    <name type="common">Italian ryegrass</name>
    <name type="synonym">Lolium perenne subsp. multiflorum</name>
    <dbReference type="NCBI Taxonomy" id="4521"/>
    <lineage>
        <taxon>Eukaryota</taxon>
        <taxon>Viridiplantae</taxon>
        <taxon>Streptophyta</taxon>
        <taxon>Embryophyta</taxon>
        <taxon>Tracheophyta</taxon>
        <taxon>Spermatophyta</taxon>
        <taxon>Magnoliopsida</taxon>
        <taxon>Liliopsida</taxon>
        <taxon>Poales</taxon>
        <taxon>Poaceae</taxon>
        <taxon>BOP clade</taxon>
        <taxon>Pooideae</taxon>
        <taxon>Poodae</taxon>
        <taxon>Poeae</taxon>
        <taxon>Poeae Chloroplast Group 2 (Poeae type)</taxon>
        <taxon>Loliodinae</taxon>
        <taxon>Loliinae</taxon>
        <taxon>Lolium</taxon>
    </lineage>
</organism>
<protein>
    <submittedName>
        <fullName evidence="1">Uncharacterized protein</fullName>
    </submittedName>
</protein>
<name>A0AAD8VZ61_LOLMU</name>
<accession>A0AAD8VZ61</accession>
<gene>
    <name evidence="1" type="ORF">QYE76_002039</name>
</gene>
<keyword evidence="2" id="KW-1185">Reference proteome</keyword>
<evidence type="ECO:0000313" key="2">
    <source>
        <dbReference type="Proteomes" id="UP001231189"/>
    </source>
</evidence>
<dbReference type="PROSITE" id="PS51354">
    <property type="entry name" value="GLUTAREDOXIN_2"/>
    <property type="match status" value="1"/>
</dbReference>
<comment type="caution">
    <text evidence="1">The sequence shown here is derived from an EMBL/GenBank/DDBJ whole genome shotgun (WGS) entry which is preliminary data.</text>
</comment>
<proteinExistence type="predicted"/>
<evidence type="ECO:0000313" key="1">
    <source>
        <dbReference type="EMBL" id="KAK1627724.1"/>
    </source>
</evidence>
<sequence length="138" mass="15348">MLGSGPSVMGVFISGKLFGGTHKVMSRHLGGELVPMLKNAGALWLDHSNTTHHILRNKIRVKNTSAKYGVNHRVASPYHPQTSGQVELNSISTISHVFVVEHHNGRIPMCTHQVLVVELPTERSQLQREEEDLRDNDV</sequence>
<reference evidence="1" key="1">
    <citation type="submission" date="2023-07" db="EMBL/GenBank/DDBJ databases">
        <title>A chromosome-level genome assembly of Lolium multiflorum.</title>
        <authorList>
            <person name="Chen Y."/>
            <person name="Copetti D."/>
            <person name="Kolliker R."/>
            <person name="Studer B."/>
        </authorList>
    </citation>
    <scope>NUCLEOTIDE SEQUENCE</scope>
    <source>
        <strain evidence="1">02402/16</strain>
        <tissue evidence="1">Leaf</tissue>
    </source>
</reference>
<dbReference type="EMBL" id="JAUUTY010000005">
    <property type="protein sequence ID" value="KAK1627724.1"/>
    <property type="molecule type" value="Genomic_DNA"/>
</dbReference>
<dbReference type="Gene3D" id="3.40.30.10">
    <property type="entry name" value="Glutaredoxin"/>
    <property type="match status" value="1"/>
</dbReference>
<dbReference type="AlphaFoldDB" id="A0AAD8VZ61"/>